<keyword evidence="3" id="KW-1185">Reference proteome</keyword>
<organism evidence="2 3">
    <name type="scientific">Oceaniferula flava</name>
    <dbReference type="NCBI Taxonomy" id="2800421"/>
    <lineage>
        <taxon>Bacteria</taxon>
        <taxon>Pseudomonadati</taxon>
        <taxon>Verrucomicrobiota</taxon>
        <taxon>Verrucomicrobiia</taxon>
        <taxon>Verrucomicrobiales</taxon>
        <taxon>Verrucomicrobiaceae</taxon>
        <taxon>Oceaniferula</taxon>
    </lineage>
</organism>
<proteinExistence type="predicted"/>
<dbReference type="Proteomes" id="UP000634206">
    <property type="component" value="Unassembled WGS sequence"/>
</dbReference>
<dbReference type="Pfam" id="PF05096">
    <property type="entry name" value="Glu_cyclase_2"/>
    <property type="match status" value="1"/>
</dbReference>
<evidence type="ECO:0000313" key="2">
    <source>
        <dbReference type="EMBL" id="MBK1853706.1"/>
    </source>
</evidence>
<reference evidence="2" key="1">
    <citation type="submission" date="2021-01" db="EMBL/GenBank/DDBJ databases">
        <title>Modified the classification status of verrucomicrobia.</title>
        <authorList>
            <person name="Feng X."/>
        </authorList>
    </citation>
    <scope>NUCLEOTIDE SEQUENCE</scope>
    <source>
        <strain evidence="2">5K15</strain>
    </source>
</reference>
<dbReference type="PANTHER" id="PTHR31270">
    <property type="entry name" value="GLUTAMINYL-PEPTIDE CYCLOTRANSFERASE"/>
    <property type="match status" value="1"/>
</dbReference>
<protein>
    <submittedName>
        <fullName evidence="2">Glutaminyl-peptide cyclotransferase</fullName>
    </submittedName>
</protein>
<dbReference type="InterPro" id="IPR007788">
    <property type="entry name" value="QCT"/>
</dbReference>
<dbReference type="InterPro" id="IPR011044">
    <property type="entry name" value="Quino_amine_DH_bsu"/>
</dbReference>
<dbReference type="RefSeq" id="WP_309488302.1">
    <property type="nucleotide sequence ID" value="NZ_JAENIG010000001.1"/>
</dbReference>
<comment type="caution">
    <text evidence="2">The sequence shown here is derived from an EMBL/GenBank/DDBJ whole genome shotgun (WGS) entry which is preliminary data.</text>
</comment>
<dbReference type="InterPro" id="IPR015943">
    <property type="entry name" value="WD40/YVTN_repeat-like_dom_sf"/>
</dbReference>
<accession>A0AAE2VBF9</accession>
<dbReference type="SUPFAM" id="SSF50969">
    <property type="entry name" value="YVTN repeat-like/Quinoprotein amine dehydrogenase"/>
    <property type="match status" value="1"/>
</dbReference>
<name>A0AAE2VBF9_9BACT</name>
<dbReference type="EMBL" id="JAENIG010000001">
    <property type="protein sequence ID" value="MBK1853706.1"/>
    <property type="molecule type" value="Genomic_DNA"/>
</dbReference>
<feature type="region of interest" description="Disordered" evidence="1">
    <location>
        <begin position="1"/>
        <end position="27"/>
    </location>
</feature>
<evidence type="ECO:0000313" key="3">
    <source>
        <dbReference type="Proteomes" id="UP000634206"/>
    </source>
</evidence>
<dbReference type="AlphaFoldDB" id="A0AAE2VBF9"/>
<dbReference type="Gene3D" id="2.130.10.10">
    <property type="entry name" value="YVTN repeat-like/Quinoprotein amine dehydrogenase"/>
    <property type="match status" value="1"/>
</dbReference>
<dbReference type="PANTHER" id="PTHR31270:SF1">
    <property type="entry name" value="GLUTAMINYL-PEPTIDE CYCLOTRANSFERASE"/>
    <property type="match status" value="1"/>
</dbReference>
<evidence type="ECO:0000256" key="1">
    <source>
        <dbReference type="SAM" id="MobiDB-lite"/>
    </source>
</evidence>
<gene>
    <name evidence="2" type="ORF">JIN83_01935</name>
</gene>
<dbReference type="GO" id="GO:0016603">
    <property type="term" value="F:glutaminyl-peptide cyclotransferase activity"/>
    <property type="evidence" value="ECO:0007669"/>
    <property type="project" value="InterPro"/>
</dbReference>
<sequence length="263" mass="29670">MLACQEKPQAKHEPAETQTGEATTAKAEWKTHRWSGYQVLRELPHDNQAYTQGLYLSNGHWMESTGGHGTSNVRRVEKETGRVLAKVDLDKKYFGEGITELNGKLYQLTWQSQQGFVYDSESLKPLGSFTYQGEGWGLTTDGQSLIMSDGTDRLRFLDPKTLRVQRVLPVSYGGKPVRMLNELEFIEGEIFANVWHTQQIVRINPTNGQVIGVIDLTGIYPDAGKRNPEFVLNGIAYDAACGDLFVTGKCWPKIYQIRLVKKR</sequence>